<dbReference type="EMBL" id="CP020991">
    <property type="protein sequence ID" value="AUO18254.1"/>
    <property type="molecule type" value="Genomic_DNA"/>
</dbReference>
<protein>
    <recommendedName>
        <fullName evidence="3">YkgJ family cysteine cluster protein</fullName>
    </recommendedName>
</protein>
<evidence type="ECO:0000313" key="1">
    <source>
        <dbReference type="EMBL" id="AUO18254.1"/>
    </source>
</evidence>
<evidence type="ECO:0000313" key="2">
    <source>
        <dbReference type="Proteomes" id="UP000235589"/>
    </source>
</evidence>
<dbReference type="KEGG" id="mpec:B9O19_00069"/>
<organism evidence="1 2">
    <name type="scientific">Monoglobus pectinilyticus</name>
    <dbReference type="NCBI Taxonomy" id="1981510"/>
    <lineage>
        <taxon>Bacteria</taxon>
        <taxon>Bacillati</taxon>
        <taxon>Bacillota</taxon>
        <taxon>Clostridia</taxon>
        <taxon>Monoglobales</taxon>
        <taxon>Monoglobaceae</taxon>
        <taxon>Monoglobus</taxon>
    </lineage>
</organism>
<reference evidence="1 2" key="1">
    <citation type="submission" date="2017-04" db="EMBL/GenBank/DDBJ databases">
        <title>Monoglobus pectinilyticus 14 draft genome.</title>
        <authorList>
            <person name="Kim C."/>
            <person name="Rosendale D.I."/>
            <person name="Kelly W.J."/>
            <person name="Tannock G.W."/>
            <person name="Patchett M.L."/>
            <person name="Jordens J.Z."/>
        </authorList>
    </citation>
    <scope>NUCLEOTIDE SEQUENCE [LARGE SCALE GENOMIC DNA]</scope>
    <source>
        <strain evidence="1 2">14</strain>
    </source>
</reference>
<gene>
    <name evidence="1" type="ORF">B9O19_00069</name>
</gene>
<dbReference type="GeneID" id="98061502"/>
<proteinExistence type="predicted"/>
<evidence type="ECO:0008006" key="3">
    <source>
        <dbReference type="Google" id="ProtNLM"/>
    </source>
</evidence>
<dbReference type="InterPro" id="IPR005358">
    <property type="entry name" value="Puta_zinc/iron-chelating_dom"/>
</dbReference>
<keyword evidence="2" id="KW-1185">Reference proteome</keyword>
<dbReference type="Pfam" id="PF03692">
    <property type="entry name" value="CxxCxxCC"/>
    <property type="match status" value="1"/>
</dbReference>
<dbReference type="AlphaFoldDB" id="A0A2K9NYZ4"/>
<name>A0A2K9NYZ4_9FIRM</name>
<accession>A0A2K9NYZ4</accession>
<dbReference type="OrthoDB" id="14143at2"/>
<dbReference type="Proteomes" id="UP000235589">
    <property type="component" value="Chromosome"/>
</dbReference>
<sequence length="165" mass="19095">MLSKILSKEQCADCGFCCVFRRTSIWETPLFSKSVIEKLKTKYQDSEFVRVGDLYTIDLSKEYKTDSDDEEAACFFLDKKSGCMLNDDEKPLDCKIWPLRIMKDAEHLVIALTPTCKEINKLPVETVKEFVQSGIGEYIRDKAMKMPDIIKEYRSDFPVIMTFSD</sequence>
<dbReference type="RefSeq" id="WP_102364609.1">
    <property type="nucleotide sequence ID" value="NZ_CP020991.1"/>
</dbReference>